<dbReference type="RefSeq" id="WP_052561760.1">
    <property type="nucleotide sequence ID" value="NZ_BAFN01000001.1"/>
</dbReference>
<evidence type="ECO:0000313" key="3">
    <source>
        <dbReference type="EMBL" id="GAN31833.1"/>
    </source>
</evidence>
<evidence type="ECO:0000256" key="2">
    <source>
        <dbReference type="ARBA" id="ARBA00025626"/>
    </source>
</evidence>
<dbReference type="EMBL" id="BAFN01000001">
    <property type="protein sequence ID" value="GAN31833.1"/>
    <property type="molecule type" value="Genomic_DNA"/>
</dbReference>
<name>A0ABQ0JSZ1_9BACT</name>
<keyword evidence="4" id="KW-1185">Reference proteome</keyword>
<dbReference type="PANTHER" id="PTHR37459:SF1">
    <property type="entry name" value="CRISPR-ASSOCIATED PROTEIN CAS7_CST2_DEVR"/>
    <property type="match status" value="1"/>
</dbReference>
<comment type="function">
    <text evidence="2">CRISPR (clustered regularly interspaced short palindromic repeat) is an adaptive immune system that provides protection against mobile genetic elements (viruses, transposable elements and conjugative plasmids). CRISPR clusters contain spacers, sequences complementary to antecedent mobile elements, and target invading nucleic acids. CRISPR clusters are transcribed and processed into CRISPR RNA (crRNA).</text>
</comment>
<proteinExistence type="predicted"/>
<dbReference type="Pfam" id="PF01905">
    <property type="entry name" value="DevR"/>
    <property type="match status" value="1"/>
</dbReference>
<dbReference type="InterPro" id="IPR010154">
    <property type="entry name" value="CRISPR-assoc_Cas7/Cst2/DevR"/>
</dbReference>
<sequence>MKLWSISFAYRLGLGFHALNNEGADGSNLMQPRRIDVGSVTYDGISGEIIRRHILENFVDICRSQTIAMLPLSEGLHPDRGPIGIRSAARNNNAAAVTLDANNLFSSVRAAIEKCAVLDAGGFLAAWKDAQGGANAGDYVAESDYINRCCATLGSVDPVKRESCFDVAWLISENPQDLTVTQHSAFRDSASMNSRYAQSMRSNTYGGVIRADLHRIGTDDYWYLQNNKPRLAVTEQDQKKRQIALIEAIINFIASPTGAKTAGWAPHVFLTKGAILLTSARTAPFTSPIKVDLTNNDKPVQAEPSYAETMKNLANDKNENMDNPNADTWVWTFKDAQQLISTIPQIKSKIEGNNNVEKKGQTKS</sequence>
<gene>
    <name evidence="3" type="ORF">BROSI_A0337</name>
</gene>
<comment type="caution">
    <text evidence="3">The sequence shown here is derived from an EMBL/GenBank/DDBJ whole genome shotgun (WGS) entry which is preliminary data.</text>
</comment>
<dbReference type="Proteomes" id="UP000032309">
    <property type="component" value="Unassembled WGS sequence"/>
</dbReference>
<organism evidence="3 4">
    <name type="scientific">Candidatus Brocadia sinica JPN1</name>
    <dbReference type="NCBI Taxonomy" id="1197129"/>
    <lineage>
        <taxon>Bacteria</taxon>
        <taxon>Pseudomonadati</taxon>
        <taxon>Planctomycetota</taxon>
        <taxon>Candidatus Brocadiia</taxon>
        <taxon>Candidatus Brocadiales</taxon>
        <taxon>Candidatus Brocadiaceae</taxon>
        <taxon>Candidatus Brocadia</taxon>
    </lineage>
</organism>
<evidence type="ECO:0000256" key="1">
    <source>
        <dbReference type="ARBA" id="ARBA00023118"/>
    </source>
</evidence>
<evidence type="ECO:0000313" key="4">
    <source>
        <dbReference type="Proteomes" id="UP000032309"/>
    </source>
</evidence>
<keyword evidence="1" id="KW-0051">Antiviral defense</keyword>
<dbReference type="InterPro" id="IPR052681">
    <property type="entry name" value="CRISPR-Cas7/Cst2/DevR"/>
</dbReference>
<dbReference type="PANTHER" id="PTHR37459">
    <property type="match status" value="1"/>
</dbReference>
<protein>
    <submittedName>
        <fullName evidence="3">Uncharacterized protein</fullName>
    </submittedName>
</protein>
<accession>A0ABQ0JSZ1</accession>
<reference evidence="4" key="1">
    <citation type="journal article" date="2015" name="Genome Announc.">
        <title>Draft Genome Sequence of an Anaerobic Ammonium-Oxidizing Bacterium, "Candidatus Brocadia sinica".</title>
        <authorList>
            <person name="Oshiki M."/>
            <person name="Shinyako-Hata K."/>
            <person name="Satoh H."/>
            <person name="Okabe S."/>
        </authorList>
    </citation>
    <scope>NUCLEOTIDE SEQUENCE [LARGE SCALE GENOMIC DNA]</scope>
    <source>
        <strain evidence="4">JPN1</strain>
    </source>
</reference>